<evidence type="ECO:0000313" key="2">
    <source>
        <dbReference type="Proteomes" id="UP000390335"/>
    </source>
</evidence>
<dbReference type="Proteomes" id="UP000390335">
    <property type="component" value="Unassembled WGS sequence"/>
</dbReference>
<keyword evidence="2" id="KW-1185">Reference proteome</keyword>
<sequence length="89" mass="10335">MVRAWKAPKAGHRFDCEYIRGPGCKNGALVILGDMLRRQNIARMGKMSGRIQQMRRRDRSGGWVAHCDTVGFLSHIWLHRCLIAEFWPR</sequence>
<proteinExistence type="predicted"/>
<dbReference type="EMBL" id="BLAJ01000004">
    <property type="protein sequence ID" value="GES51473.1"/>
    <property type="molecule type" value="Genomic_DNA"/>
</dbReference>
<name>A0ABQ0Z7W5_9HYPH</name>
<protein>
    <submittedName>
        <fullName evidence="1">Uncharacterized protein</fullName>
    </submittedName>
</protein>
<comment type="caution">
    <text evidence="1">The sequence shown here is derived from an EMBL/GenBank/DDBJ whole genome shotgun (WGS) entry which is preliminary data.</text>
</comment>
<organism evidence="1 2">
    <name type="scientific">Rhizobium dioscoreae</name>
    <dbReference type="NCBI Taxonomy" id="2653122"/>
    <lineage>
        <taxon>Bacteria</taxon>
        <taxon>Pseudomonadati</taxon>
        <taxon>Pseudomonadota</taxon>
        <taxon>Alphaproteobacteria</taxon>
        <taxon>Hyphomicrobiales</taxon>
        <taxon>Rhizobiaceae</taxon>
        <taxon>Rhizobium/Agrobacterium group</taxon>
        <taxon>Rhizobium</taxon>
    </lineage>
</organism>
<evidence type="ECO:0000313" key="1">
    <source>
        <dbReference type="EMBL" id="GES51473.1"/>
    </source>
</evidence>
<accession>A0ABQ0Z7W5</accession>
<gene>
    <name evidence="1" type="ORF">RsS93_40870</name>
</gene>
<reference evidence="1 2" key="1">
    <citation type="journal article" date="2020" name="Genome Biol. Evol.">
        <title>Rhizobium dioscoreae sp. nov., a plant growth-promoting bacterium isolated from yam (Dioscorea species).</title>
        <authorList>
            <person name="Ouyabe M."/>
            <person name="Tanaka N."/>
            <person name="Shiwa Y."/>
            <person name="Fujita N."/>
            <person name="Kikuno H."/>
            <person name="Babil P."/>
            <person name="Shiwachi H."/>
        </authorList>
    </citation>
    <scope>NUCLEOTIDE SEQUENCE [LARGE SCALE GENOMIC DNA]</scope>
    <source>
        <strain evidence="1 2">S-93</strain>
    </source>
</reference>